<dbReference type="Proteomes" id="UP001165121">
    <property type="component" value="Unassembled WGS sequence"/>
</dbReference>
<dbReference type="Gene3D" id="3.30.70.270">
    <property type="match status" value="1"/>
</dbReference>
<dbReference type="Gene3D" id="3.10.10.10">
    <property type="entry name" value="HIV Type 1 Reverse Transcriptase, subunit A, domain 1"/>
    <property type="match status" value="1"/>
</dbReference>
<evidence type="ECO:0000313" key="4">
    <source>
        <dbReference type="Proteomes" id="UP001165121"/>
    </source>
</evidence>
<dbReference type="InterPro" id="IPR043128">
    <property type="entry name" value="Rev_trsase/Diguanyl_cyclase"/>
</dbReference>
<reference evidence="3" key="1">
    <citation type="submission" date="2023-04" db="EMBL/GenBank/DDBJ databases">
        <title>Phytophthora fragariaefolia NBRC 109709.</title>
        <authorList>
            <person name="Ichikawa N."/>
            <person name="Sato H."/>
            <person name="Tonouchi N."/>
        </authorList>
    </citation>
    <scope>NUCLEOTIDE SEQUENCE</scope>
    <source>
        <strain evidence="3">NBRC 109709</strain>
    </source>
</reference>
<dbReference type="SUPFAM" id="SSF56672">
    <property type="entry name" value="DNA/RNA polymerases"/>
    <property type="match status" value="1"/>
</dbReference>
<proteinExistence type="predicted"/>
<protein>
    <submittedName>
        <fullName evidence="3">Unnamed protein product</fullName>
    </submittedName>
</protein>
<dbReference type="EMBL" id="BSXT01000547">
    <property type="protein sequence ID" value="GMF29800.1"/>
    <property type="molecule type" value="Genomic_DNA"/>
</dbReference>
<dbReference type="Gene3D" id="3.30.420.10">
    <property type="entry name" value="Ribonuclease H-like superfamily/Ribonuclease H"/>
    <property type="match status" value="1"/>
</dbReference>
<evidence type="ECO:0000313" key="3">
    <source>
        <dbReference type="EMBL" id="GMF29800.1"/>
    </source>
</evidence>
<comment type="caution">
    <text evidence="3">The sequence shown here is derived from an EMBL/GenBank/DDBJ whole genome shotgun (WGS) entry which is preliminary data.</text>
</comment>
<keyword evidence="4" id="KW-1185">Reference proteome</keyword>
<dbReference type="InterPro" id="IPR043502">
    <property type="entry name" value="DNA/RNA_pol_sf"/>
</dbReference>
<dbReference type="InterPro" id="IPR012337">
    <property type="entry name" value="RNaseH-like_sf"/>
</dbReference>
<evidence type="ECO:0000259" key="2">
    <source>
        <dbReference type="PROSITE" id="PS50994"/>
    </source>
</evidence>
<dbReference type="Pfam" id="PF00078">
    <property type="entry name" value="RVT_1"/>
    <property type="match status" value="1"/>
</dbReference>
<dbReference type="PANTHER" id="PTHR37984:SF15">
    <property type="entry name" value="INTEGRASE CATALYTIC DOMAIN-CONTAINING PROTEIN"/>
    <property type="match status" value="1"/>
</dbReference>
<dbReference type="InterPro" id="IPR000477">
    <property type="entry name" value="RT_dom"/>
</dbReference>
<sequence length="637" mass="69729">MLKRHRHSQTEDAVIESNVTKMVQAGVIEEGNGAWGFPVLLVRNKDGEVRFCIHYRALNKVTKKDVYPLPRIDETLEALGGAVLFTTLDLHSGYWQISVAPEGRDKTAFTSKQGSAVRVAIGLNDKAAWSSTKQIRLADEAEVKSEEGGLPTTKIEETEVYAGQAAGGPQTATSSSDGGRGEGRDAHRASAVRKEAEAQEASPVTPAPPWTRAAKWRAEAEAAVRAAGESHREGTRPEDEAVAPWAPDVAGPFPIASGGERYVVAAVEYVTRYAVAKSVTEHTAESVATFLMNEVVLKFDVTRELLTDGAPELTGRVIEPLLELLQARQTNPVPYRPQMIGLVERFHRSCKACVATFIAGDEQNDWSTWVQCAVYAYNAAKHSTVALTSNELMMGRRLRLPNELLRQTSTNEAGELTAYHERLVAALERGRACAERARAKEQARQARYYDRRAKQARTFGPGDRVWVFNPPRGHKATKFVHMWMVPMRVVESAGYENYGLRREHKNGKPGAIIADVSFIVSFRTTPSLLERIADDIKVALVREGECDHEDVRRHDVETAAAVVRTAARGRRATTTGGMENARGEQLRGRSELTVGAASWWSGDGDDAGIEPGSMSLSMSSNPELVNAGRTAAVRHVG</sequence>
<name>A0A9W6UB71_9STRA</name>
<accession>A0A9W6UB71</accession>
<organism evidence="3 4">
    <name type="scientific">Phytophthora fragariaefolia</name>
    <dbReference type="NCBI Taxonomy" id="1490495"/>
    <lineage>
        <taxon>Eukaryota</taxon>
        <taxon>Sar</taxon>
        <taxon>Stramenopiles</taxon>
        <taxon>Oomycota</taxon>
        <taxon>Peronosporomycetes</taxon>
        <taxon>Peronosporales</taxon>
        <taxon>Peronosporaceae</taxon>
        <taxon>Phytophthora</taxon>
    </lineage>
</organism>
<dbReference type="GO" id="GO:0003676">
    <property type="term" value="F:nucleic acid binding"/>
    <property type="evidence" value="ECO:0007669"/>
    <property type="project" value="InterPro"/>
</dbReference>
<dbReference type="SUPFAM" id="SSF53098">
    <property type="entry name" value="Ribonuclease H-like"/>
    <property type="match status" value="1"/>
</dbReference>
<gene>
    <name evidence="3" type="ORF">Pfra01_000646200</name>
</gene>
<dbReference type="InterPro" id="IPR001584">
    <property type="entry name" value="Integrase_cat-core"/>
</dbReference>
<feature type="compositionally biased region" description="Low complexity" evidence="1">
    <location>
        <begin position="162"/>
        <end position="177"/>
    </location>
</feature>
<dbReference type="InterPro" id="IPR036397">
    <property type="entry name" value="RNaseH_sf"/>
</dbReference>
<feature type="compositionally biased region" description="Basic and acidic residues" evidence="1">
    <location>
        <begin position="179"/>
        <end position="197"/>
    </location>
</feature>
<dbReference type="PROSITE" id="PS50994">
    <property type="entry name" value="INTEGRASE"/>
    <property type="match status" value="1"/>
</dbReference>
<dbReference type="InterPro" id="IPR050951">
    <property type="entry name" value="Retrovirus_Pol_polyprotein"/>
</dbReference>
<feature type="domain" description="Integrase catalytic" evidence="2">
    <location>
        <begin position="233"/>
        <end position="397"/>
    </location>
</feature>
<feature type="compositionally biased region" description="Basic and acidic residues" evidence="1">
    <location>
        <begin position="216"/>
        <end position="239"/>
    </location>
</feature>
<evidence type="ECO:0000256" key="1">
    <source>
        <dbReference type="SAM" id="MobiDB-lite"/>
    </source>
</evidence>
<dbReference type="PANTHER" id="PTHR37984">
    <property type="entry name" value="PROTEIN CBG26694"/>
    <property type="match status" value="1"/>
</dbReference>
<dbReference type="AlphaFoldDB" id="A0A9W6UB71"/>
<dbReference type="CDD" id="cd01647">
    <property type="entry name" value="RT_LTR"/>
    <property type="match status" value="1"/>
</dbReference>
<dbReference type="GO" id="GO:0015074">
    <property type="term" value="P:DNA integration"/>
    <property type="evidence" value="ECO:0007669"/>
    <property type="project" value="InterPro"/>
</dbReference>
<dbReference type="OrthoDB" id="6757216at2759"/>
<feature type="region of interest" description="Disordered" evidence="1">
    <location>
        <begin position="139"/>
        <end position="240"/>
    </location>
</feature>